<comment type="catalytic activity">
    <reaction evidence="7">
        <text>a peptidoglycan chain = a peptidoglycan chain with N-acetyl-1,6-anhydromuramyl-[peptide] at the reducing end + a peptidoglycan chain with N-acetylglucosamine at the non-reducing end.</text>
        <dbReference type="EC" id="4.2.2.29"/>
    </reaction>
</comment>
<comment type="caution">
    <text evidence="8">The sequence shown here is derived from an EMBL/GenBank/DDBJ whole genome shotgun (WGS) entry which is preliminary data.</text>
</comment>
<proteinExistence type="inferred from homology"/>
<dbReference type="Proteomes" id="UP001501243">
    <property type="component" value="Unassembled WGS sequence"/>
</dbReference>
<keyword evidence="3 7" id="KW-1133">Transmembrane helix</keyword>
<name>A0ABP8QRT0_9BACT</name>
<sequence length="384" mass="43489">MFGASALVGLARVNFEGFILCFMSEPVKKSAIEYRADSIKRRNRFAAVSVILGLILVCFSYYFFQIFYTTNVDTKDLPTFVYIHKGDDWQKALVATENTGAIIDKLSLHFVGKLMGYNKPGAVKPGRYELKTGMTNRQVINLLKSGRQTPLRLTFTNVRLRRELAAKLSKQIDAKPKQIDSLLSSPSYTRSLGFDTTTVLSMFIPNTYELYWNTSAQNLMQRMKTEYEKFWTPERDAAREKLGLTRVQVSTLASIVEAEQQQHPDERPRIAGVYLNRLKRGMKLQADPTVVYANGDFGIKRVLNVHLQKDSPYNTYKYAGLPPGPIDLPSIASINAVLHPEQNDYLYFCAKDDFSGYHAFAATQAQHLVNAHRYQAALTRAGIR</sequence>
<keyword evidence="9" id="KW-1185">Reference proteome</keyword>
<dbReference type="EC" id="4.2.2.29" evidence="7"/>
<keyword evidence="1 7" id="KW-1003">Cell membrane</keyword>
<evidence type="ECO:0000256" key="5">
    <source>
        <dbReference type="ARBA" id="ARBA00023239"/>
    </source>
</evidence>
<evidence type="ECO:0000256" key="2">
    <source>
        <dbReference type="ARBA" id="ARBA00022692"/>
    </source>
</evidence>
<accession>A0ABP8QRT0</accession>
<gene>
    <name evidence="8" type="primary">mltG_2</name>
    <name evidence="7" type="synonym">mltG</name>
    <name evidence="8" type="ORF">GCM10023172_38020</name>
</gene>
<dbReference type="Gene3D" id="3.30.160.60">
    <property type="entry name" value="Classic Zinc Finger"/>
    <property type="match status" value="1"/>
</dbReference>
<dbReference type="PANTHER" id="PTHR30518:SF2">
    <property type="entry name" value="ENDOLYTIC MUREIN TRANSGLYCOSYLASE"/>
    <property type="match status" value="1"/>
</dbReference>
<protein>
    <recommendedName>
        <fullName evidence="7">Endolytic murein transglycosylase</fullName>
        <ecNumber evidence="7">4.2.2.29</ecNumber>
    </recommendedName>
    <alternativeName>
        <fullName evidence="7">Peptidoglycan lytic transglycosylase</fullName>
    </alternativeName>
    <alternativeName>
        <fullName evidence="7">Peptidoglycan polymerization terminase</fullName>
    </alternativeName>
</protein>
<evidence type="ECO:0000256" key="7">
    <source>
        <dbReference type="HAMAP-Rule" id="MF_02065"/>
    </source>
</evidence>
<feature type="site" description="Important for catalytic activity" evidence="7">
    <location>
        <position position="259"/>
    </location>
</feature>
<evidence type="ECO:0000256" key="1">
    <source>
        <dbReference type="ARBA" id="ARBA00022475"/>
    </source>
</evidence>
<evidence type="ECO:0000313" key="8">
    <source>
        <dbReference type="EMBL" id="GAA4507422.1"/>
    </source>
</evidence>
<keyword evidence="6 7" id="KW-0961">Cell wall biogenesis/degradation</keyword>
<keyword evidence="2 7" id="KW-0812">Transmembrane</keyword>
<dbReference type="NCBIfam" id="TIGR00247">
    <property type="entry name" value="endolytic transglycosylase MltG"/>
    <property type="match status" value="1"/>
</dbReference>
<evidence type="ECO:0000256" key="3">
    <source>
        <dbReference type="ARBA" id="ARBA00022989"/>
    </source>
</evidence>
<keyword evidence="4 7" id="KW-0472">Membrane</keyword>
<feature type="transmembrane region" description="Helical" evidence="7">
    <location>
        <begin position="45"/>
        <end position="64"/>
    </location>
</feature>
<dbReference type="InterPro" id="IPR003770">
    <property type="entry name" value="MLTG-like"/>
</dbReference>
<dbReference type="Pfam" id="PF02618">
    <property type="entry name" value="YceG"/>
    <property type="match status" value="1"/>
</dbReference>
<comment type="similarity">
    <text evidence="7">Belongs to the transglycosylase MltG family.</text>
</comment>
<dbReference type="HAMAP" id="MF_02065">
    <property type="entry name" value="MltG"/>
    <property type="match status" value="1"/>
</dbReference>
<evidence type="ECO:0000256" key="6">
    <source>
        <dbReference type="ARBA" id="ARBA00023316"/>
    </source>
</evidence>
<comment type="function">
    <text evidence="7">Functions as a peptidoglycan terminase that cleaves nascent peptidoglycan strands endolytically to terminate their elongation.</text>
</comment>
<evidence type="ECO:0000256" key="4">
    <source>
        <dbReference type="ARBA" id="ARBA00023136"/>
    </source>
</evidence>
<reference evidence="9" key="1">
    <citation type="journal article" date="2019" name="Int. J. Syst. Evol. Microbiol.">
        <title>The Global Catalogue of Microorganisms (GCM) 10K type strain sequencing project: providing services to taxonomists for standard genome sequencing and annotation.</title>
        <authorList>
            <consortium name="The Broad Institute Genomics Platform"/>
            <consortium name="The Broad Institute Genome Sequencing Center for Infectious Disease"/>
            <person name="Wu L."/>
            <person name="Ma J."/>
        </authorList>
    </citation>
    <scope>NUCLEOTIDE SEQUENCE [LARGE SCALE GENOMIC DNA]</scope>
    <source>
        <strain evidence="9">JCM 17841</strain>
    </source>
</reference>
<comment type="subcellular location">
    <subcellularLocation>
        <location evidence="7">Cell membrane</location>
        <topology evidence="7">Single-pass membrane protein</topology>
    </subcellularLocation>
</comment>
<dbReference type="EMBL" id="BAABGQ010000011">
    <property type="protein sequence ID" value="GAA4507422.1"/>
    <property type="molecule type" value="Genomic_DNA"/>
</dbReference>
<organism evidence="8 9">
    <name type="scientific">Hymenobacter ginsengisoli</name>
    <dbReference type="NCBI Taxonomy" id="1051626"/>
    <lineage>
        <taxon>Bacteria</taxon>
        <taxon>Pseudomonadati</taxon>
        <taxon>Bacteroidota</taxon>
        <taxon>Cytophagia</taxon>
        <taxon>Cytophagales</taxon>
        <taxon>Hymenobacteraceae</taxon>
        <taxon>Hymenobacter</taxon>
    </lineage>
</organism>
<evidence type="ECO:0000313" key="9">
    <source>
        <dbReference type="Proteomes" id="UP001501243"/>
    </source>
</evidence>
<keyword evidence="5 7" id="KW-0456">Lyase</keyword>
<dbReference type="PANTHER" id="PTHR30518">
    <property type="entry name" value="ENDOLYTIC MUREIN TRANSGLYCOSYLASE"/>
    <property type="match status" value="1"/>
</dbReference>
<dbReference type="CDD" id="cd08010">
    <property type="entry name" value="MltG_like"/>
    <property type="match status" value="1"/>
</dbReference>